<dbReference type="Proteomes" id="UP000696294">
    <property type="component" value="Unassembled WGS sequence"/>
</dbReference>
<dbReference type="InterPro" id="IPR036894">
    <property type="entry name" value="YbaB-like_sf"/>
</dbReference>
<dbReference type="EMBL" id="JAATEP010000044">
    <property type="protein sequence ID" value="NJP95967.1"/>
    <property type="molecule type" value="Genomic_DNA"/>
</dbReference>
<dbReference type="Gene3D" id="3.30.1310.10">
    <property type="entry name" value="Nucleoid-associated protein YbaB-like domain"/>
    <property type="match status" value="1"/>
</dbReference>
<dbReference type="SUPFAM" id="SSF82607">
    <property type="entry name" value="YbaB-like"/>
    <property type="match status" value="1"/>
</dbReference>
<evidence type="ECO:0000313" key="2">
    <source>
        <dbReference type="Proteomes" id="UP000696294"/>
    </source>
</evidence>
<sequence length="147" mass="15797">MSAMPFDPAKIDLADLDRIRDEAQQTMRRLSGAEGELSSVQGVGSGASGLITVLTDGAGRVTKIDLNPRVTRLDSPTLAEELLRAIGTAQDEAARRTQELLENALGGQLPQQMFDPDRIEALLAESDASFAAFINEKTRRMGIDGGR</sequence>
<dbReference type="Pfam" id="PF02575">
    <property type="entry name" value="YbaB_DNA_bd"/>
    <property type="match status" value="1"/>
</dbReference>
<dbReference type="InterPro" id="IPR004401">
    <property type="entry name" value="YbaB/EbfC"/>
</dbReference>
<proteinExistence type="predicted"/>
<name>A0ABX1BI14_9ACTN</name>
<organism evidence="1 2">
    <name type="scientific">Nonomuraea composti</name>
    <dbReference type="NCBI Taxonomy" id="2720023"/>
    <lineage>
        <taxon>Bacteria</taxon>
        <taxon>Bacillati</taxon>
        <taxon>Actinomycetota</taxon>
        <taxon>Actinomycetes</taxon>
        <taxon>Streptosporangiales</taxon>
        <taxon>Streptosporangiaceae</taxon>
        <taxon>Nonomuraea</taxon>
    </lineage>
</organism>
<evidence type="ECO:0000313" key="1">
    <source>
        <dbReference type="EMBL" id="NJP95967.1"/>
    </source>
</evidence>
<keyword evidence="2" id="KW-1185">Reference proteome</keyword>
<gene>
    <name evidence="1" type="ORF">HCN51_42145</name>
</gene>
<accession>A0ABX1BI14</accession>
<comment type="caution">
    <text evidence="1">The sequence shown here is derived from an EMBL/GenBank/DDBJ whole genome shotgun (WGS) entry which is preliminary data.</text>
</comment>
<protein>
    <submittedName>
        <fullName evidence="1">YbaB/EbfC family nucleoid-associated protein</fullName>
    </submittedName>
</protein>
<reference evidence="1 2" key="1">
    <citation type="submission" date="2020-03" db="EMBL/GenBank/DDBJ databases">
        <title>WGS of actinomycetes isolated from Thailand.</title>
        <authorList>
            <person name="Thawai C."/>
        </authorList>
    </citation>
    <scope>NUCLEOTIDE SEQUENCE [LARGE SCALE GENOMIC DNA]</scope>
    <source>
        <strain evidence="1 2">FMUSA5-5</strain>
    </source>
</reference>